<dbReference type="EMBL" id="CAJVPY010003593">
    <property type="protein sequence ID" value="CAG8595879.1"/>
    <property type="molecule type" value="Genomic_DNA"/>
</dbReference>
<dbReference type="Proteomes" id="UP000789405">
    <property type="component" value="Unassembled WGS sequence"/>
</dbReference>
<evidence type="ECO:0000313" key="2">
    <source>
        <dbReference type="Proteomes" id="UP000789405"/>
    </source>
</evidence>
<gene>
    <name evidence="1" type="ORF">DERYTH_LOCUS7390</name>
</gene>
<evidence type="ECO:0000313" key="1">
    <source>
        <dbReference type="EMBL" id="CAG8595879.1"/>
    </source>
</evidence>
<sequence length="159" mass="18790">MHNDTDEYKIAIRQQLNSRGKPESVHLELPKTNYKETYKYNKQFRESNAEIDFTLNSSSDRISNTNIKPQIPSLPVFKWIKSSVKMFKETWFQKSLLSLKQIMSIDNNENYTNKKRQFDKTETNTPLPKTILKSSKYYKRSDTPAHLSNYIPILSTFKE</sequence>
<accession>A0A9N9CBJ6</accession>
<dbReference type="AlphaFoldDB" id="A0A9N9CBJ6"/>
<proteinExistence type="predicted"/>
<name>A0A9N9CBJ6_9GLOM</name>
<keyword evidence="2" id="KW-1185">Reference proteome</keyword>
<protein>
    <submittedName>
        <fullName evidence="1">2415_t:CDS:1</fullName>
    </submittedName>
</protein>
<comment type="caution">
    <text evidence="1">The sequence shown here is derived from an EMBL/GenBank/DDBJ whole genome shotgun (WGS) entry which is preliminary data.</text>
</comment>
<reference evidence="1" key="1">
    <citation type="submission" date="2021-06" db="EMBL/GenBank/DDBJ databases">
        <authorList>
            <person name="Kallberg Y."/>
            <person name="Tangrot J."/>
            <person name="Rosling A."/>
        </authorList>
    </citation>
    <scope>NUCLEOTIDE SEQUENCE</scope>
    <source>
        <strain evidence="1">MA453B</strain>
    </source>
</reference>
<organism evidence="1 2">
    <name type="scientific">Dentiscutata erythropus</name>
    <dbReference type="NCBI Taxonomy" id="1348616"/>
    <lineage>
        <taxon>Eukaryota</taxon>
        <taxon>Fungi</taxon>
        <taxon>Fungi incertae sedis</taxon>
        <taxon>Mucoromycota</taxon>
        <taxon>Glomeromycotina</taxon>
        <taxon>Glomeromycetes</taxon>
        <taxon>Diversisporales</taxon>
        <taxon>Gigasporaceae</taxon>
        <taxon>Dentiscutata</taxon>
    </lineage>
</organism>